<keyword evidence="4" id="KW-1185">Reference proteome</keyword>
<dbReference type="RefSeq" id="WP_037233959.1">
    <property type="nucleotide sequence ID" value="NZ_JAEMUK010000011.1"/>
</dbReference>
<dbReference type="InterPro" id="IPR003808">
    <property type="entry name" value="Fe-S_metab-assoc_dom"/>
</dbReference>
<feature type="domain" description="Fe-S metabolism associated" evidence="2">
    <location>
        <begin position="11"/>
        <end position="135"/>
    </location>
</feature>
<comment type="caution">
    <text evidence="3">The sequence shown here is derived from an EMBL/GenBank/DDBJ whole genome shotgun (WGS) entry which is preliminary data.</text>
</comment>
<name>A0A8I1KGX8_9HYPH</name>
<accession>A0A8I1KGX8</accession>
<comment type="similarity">
    <text evidence="1">Belongs to the SufE family.</text>
</comment>
<dbReference type="Gene3D" id="3.90.1010.10">
    <property type="match status" value="1"/>
</dbReference>
<evidence type="ECO:0000313" key="3">
    <source>
        <dbReference type="EMBL" id="MBJ7543175.1"/>
    </source>
</evidence>
<proteinExistence type="inferred from homology"/>
<organism evidence="3 4">
    <name type="scientific">Rhodomicrobium udaipurense</name>
    <dbReference type="NCBI Taxonomy" id="1202716"/>
    <lineage>
        <taxon>Bacteria</taxon>
        <taxon>Pseudomonadati</taxon>
        <taxon>Pseudomonadota</taxon>
        <taxon>Alphaproteobacteria</taxon>
        <taxon>Hyphomicrobiales</taxon>
        <taxon>Hyphomicrobiaceae</taxon>
        <taxon>Rhodomicrobium</taxon>
    </lineage>
</organism>
<dbReference type="EMBL" id="JAEMUK010000011">
    <property type="protein sequence ID" value="MBJ7543175.1"/>
    <property type="molecule type" value="Genomic_DNA"/>
</dbReference>
<evidence type="ECO:0000256" key="1">
    <source>
        <dbReference type="ARBA" id="ARBA00010282"/>
    </source>
</evidence>
<reference evidence="3 4" key="1">
    <citation type="submission" date="2020-12" db="EMBL/GenBank/DDBJ databases">
        <title>Revised draft genomes of Rhodomicrobium vannielii ATCC 17100 and Rhodomicrobium udaipurense JA643.</title>
        <authorList>
            <person name="Conners E.M."/>
            <person name="Davenport E.J."/>
            <person name="Bose A."/>
        </authorList>
    </citation>
    <scope>NUCLEOTIDE SEQUENCE [LARGE SCALE GENOMIC DNA]</scope>
    <source>
        <strain evidence="3 4">JA643</strain>
    </source>
</reference>
<evidence type="ECO:0000313" key="4">
    <source>
        <dbReference type="Proteomes" id="UP000623250"/>
    </source>
</evidence>
<protein>
    <submittedName>
        <fullName evidence="3">SufE family protein</fullName>
    </submittedName>
</protein>
<sequence length="150" mass="16228">MTGSANIDELVENFGFLDDWEDRYRYLIELGRALAPLDDAERNEVTKVRGCASQVWVVSKATGAGPDTVIELRGDSDAHLVKGLIAVVLALFSGRTAREILSTDEKAVFMTLGLNDHLTPQRSNGLASMVQRIKRDALAASSAETSAAVH</sequence>
<dbReference type="Pfam" id="PF02657">
    <property type="entry name" value="SufE"/>
    <property type="match status" value="1"/>
</dbReference>
<dbReference type="SUPFAM" id="SSF82649">
    <property type="entry name" value="SufE/NifU"/>
    <property type="match status" value="1"/>
</dbReference>
<dbReference type="Proteomes" id="UP000623250">
    <property type="component" value="Unassembled WGS sequence"/>
</dbReference>
<evidence type="ECO:0000259" key="2">
    <source>
        <dbReference type="Pfam" id="PF02657"/>
    </source>
</evidence>
<gene>
    <name evidence="3" type="ORF">JDN41_06350</name>
</gene>
<dbReference type="PANTHER" id="PTHR43597:SF5">
    <property type="entry name" value="SUFE-LIKE PROTEIN 2, CHLOROPLASTIC"/>
    <property type="match status" value="1"/>
</dbReference>
<dbReference type="AlphaFoldDB" id="A0A8I1KGX8"/>
<dbReference type="PANTHER" id="PTHR43597">
    <property type="entry name" value="SULFUR ACCEPTOR PROTEIN CSDE"/>
    <property type="match status" value="1"/>
</dbReference>